<keyword evidence="7" id="KW-0472">Membrane</keyword>
<dbReference type="SUPFAM" id="SSF52058">
    <property type="entry name" value="L domain-like"/>
    <property type="match status" value="1"/>
</dbReference>
<protein>
    <recommendedName>
        <fullName evidence="9">Malectin-like domain-containing protein</fullName>
    </recommendedName>
</protein>
<dbReference type="InterPro" id="IPR024788">
    <property type="entry name" value="Malectin-like_Carb-bd_dom"/>
</dbReference>
<feature type="signal peptide" evidence="8">
    <location>
        <begin position="1"/>
        <end position="26"/>
    </location>
</feature>
<dbReference type="Gene3D" id="3.80.10.10">
    <property type="entry name" value="Ribonuclease Inhibitor"/>
    <property type="match status" value="1"/>
</dbReference>
<sequence length="550" mass="61379">MNTQLLNLLLLLVFAHLSSLLLPVYAKVFLSIDCGSLSLIPRTDNHSIVWVGDGPYIQTGESHKVNVPADIPGFDSNVLNTLRAFPSRKKNCYSIDIDNKAENNTRFLVRASFYYGNYDNKSSPPTFYLQFNGNTWSEVATHMDFVDVNEVVFSLKKGNNINVCLAQSQPDNIPFMSSLEVRSLDSDAYNYISSDYPLYFPLRVAYGTNKTIRYPDDSFDRIWVSVGPLNSTSPTMRVRSSSPSINVNIEDKPPEAIFKTALTKSNSSEDLAYRSKSNLEVPFHFNAYFSEVIKLNSTQKRSFDIIVNNERDNSIILPKNPVIPPYGRALEVHIHNVTTFNSSFSIDFRRTDDSTLPSLINALEWFIVGHKLVQGTNSDDVKALGLLQKSFVQLQDSNGDPCLPSPYTWEWVECNSDPDSPRIIALNLNDFGLTGILPDFSAMDALININLSNNNLTQEIPEFLGTFPELTELNLADNNFFGTVPSSISNNVNLMFTATGNPDLLCTPTSICNTVTEPRIIPSPVDKGRSSKTFAQPIIILLIMFSGLLL</sequence>
<dbReference type="InterPro" id="IPR001611">
    <property type="entry name" value="Leu-rich_rpt"/>
</dbReference>
<dbReference type="FunFam" id="3.80.10.10:FF:000129">
    <property type="entry name" value="Leucine-rich repeat receptor-like kinase"/>
    <property type="match status" value="1"/>
</dbReference>
<dbReference type="AlphaFoldDB" id="A0AAD4T521"/>
<evidence type="ECO:0000256" key="3">
    <source>
        <dbReference type="ARBA" id="ARBA00022692"/>
    </source>
</evidence>
<keyword evidence="3" id="KW-0812">Transmembrane</keyword>
<name>A0AAD4T521_9MAGN</name>
<comment type="caution">
    <text evidence="10">The sequence shown here is derived from an EMBL/GenBank/DDBJ whole genome shotgun (WGS) entry which is preliminary data.</text>
</comment>
<gene>
    <name evidence="10" type="ORF">MKW98_029998</name>
</gene>
<dbReference type="Proteomes" id="UP001202328">
    <property type="component" value="Unassembled WGS sequence"/>
</dbReference>
<dbReference type="InterPro" id="IPR032675">
    <property type="entry name" value="LRR_dom_sf"/>
</dbReference>
<evidence type="ECO:0000256" key="7">
    <source>
        <dbReference type="ARBA" id="ARBA00023136"/>
    </source>
</evidence>
<comment type="subcellular location">
    <subcellularLocation>
        <location evidence="1">Membrane</location>
        <topology evidence="1">Single-pass membrane protein</topology>
    </subcellularLocation>
</comment>
<reference evidence="10" key="1">
    <citation type="submission" date="2022-04" db="EMBL/GenBank/DDBJ databases">
        <title>A functionally conserved STORR gene fusion in Papaver species that diverged 16.8 million years ago.</title>
        <authorList>
            <person name="Catania T."/>
        </authorList>
    </citation>
    <scope>NUCLEOTIDE SEQUENCE</scope>
    <source>
        <strain evidence="10">S-188037</strain>
    </source>
</reference>
<evidence type="ECO:0000313" key="11">
    <source>
        <dbReference type="Proteomes" id="UP001202328"/>
    </source>
</evidence>
<evidence type="ECO:0000256" key="8">
    <source>
        <dbReference type="SAM" id="SignalP"/>
    </source>
</evidence>
<feature type="domain" description="Malectin-like" evidence="9">
    <location>
        <begin position="32"/>
        <end position="367"/>
    </location>
</feature>
<feature type="chain" id="PRO_5041956742" description="Malectin-like domain-containing protein" evidence="8">
    <location>
        <begin position="27"/>
        <end position="550"/>
    </location>
</feature>
<keyword evidence="2" id="KW-0433">Leucine-rich repeat</keyword>
<evidence type="ECO:0000256" key="6">
    <source>
        <dbReference type="ARBA" id="ARBA00022989"/>
    </source>
</evidence>
<organism evidence="10 11">
    <name type="scientific">Papaver atlanticum</name>
    <dbReference type="NCBI Taxonomy" id="357466"/>
    <lineage>
        <taxon>Eukaryota</taxon>
        <taxon>Viridiplantae</taxon>
        <taxon>Streptophyta</taxon>
        <taxon>Embryophyta</taxon>
        <taxon>Tracheophyta</taxon>
        <taxon>Spermatophyta</taxon>
        <taxon>Magnoliopsida</taxon>
        <taxon>Ranunculales</taxon>
        <taxon>Papaveraceae</taxon>
        <taxon>Papaveroideae</taxon>
        <taxon>Papaver</taxon>
    </lineage>
</organism>
<keyword evidence="11" id="KW-1185">Reference proteome</keyword>
<evidence type="ECO:0000259" key="9">
    <source>
        <dbReference type="Pfam" id="PF12819"/>
    </source>
</evidence>
<evidence type="ECO:0000256" key="4">
    <source>
        <dbReference type="ARBA" id="ARBA00022729"/>
    </source>
</evidence>
<accession>A0AAD4T521</accession>
<evidence type="ECO:0000313" key="10">
    <source>
        <dbReference type="EMBL" id="KAI3940679.1"/>
    </source>
</evidence>
<dbReference type="Pfam" id="PF00560">
    <property type="entry name" value="LRR_1"/>
    <property type="match status" value="2"/>
</dbReference>
<dbReference type="Pfam" id="PF12819">
    <property type="entry name" value="Malectin_like"/>
    <property type="match status" value="1"/>
</dbReference>
<proteinExistence type="predicted"/>
<dbReference type="EMBL" id="JAJJMB010005117">
    <property type="protein sequence ID" value="KAI3940679.1"/>
    <property type="molecule type" value="Genomic_DNA"/>
</dbReference>
<dbReference type="PANTHER" id="PTHR45631">
    <property type="entry name" value="OS07G0107800 PROTEIN-RELATED"/>
    <property type="match status" value="1"/>
</dbReference>
<dbReference type="PANTHER" id="PTHR45631:SF44">
    <property type="entry name" value="CARBOHYDRATE-BINDING PROTEIN OF THE ER PROTEIN"/>
    <property type="match status" value="1"/>
</dbReference>
<keyword evidence="6" id="KW-1133">Transmembrane helix</keyword>
<keyword evidence="4 8" id="KW-0732">Signal</keyword>
<evidence type="ECO:0000256" key="1">
    <source>
        <dbReference type="ARBA" id="ARBA00004167"/>
    </source>
</evidence>
<keyword evidence="5" id="KW-0677">Repeat</keyword>
<evidence type="ECO:0000256" key="2">
    <source>
        <dbReference type="ARBA" id="ARBA00022614"/>
    </source>
</evidence>
<evidence type="ECO:0000256" key="5">
    <source>
        <dbReference type="ARBA" id="ARBA00022737"/>
    </source>
</evidence>
<dbReference type="GO" id="GO:0016020">
    <property type="term" value="C:membrane"/>
    <property type="evidence" value="ECO:0007669"/>
    <property type="project" value="UniProtKB-SubCell"/>
</dbReference>